<dbReference type="AlphaFoldDB" id="A0A9P4N1I6"/>
<accession>A0A9P4N1I6</accession>
<name>A0A9P4N1I6_9PLEO</name>
<dbReference type="EMBL" id="ML986654">
    <property type="protein sequence ID" value="KAF2261598.1"/>
    <property type="molecule type" value="Genomic_DNA"/>
</dbReference>
<gene>
    <name evidence="1" type="ORF">CC78DRAFT_583527</name>
</gene>
<protein>
    <submittedName>
        <fullName evidence="1">Uncharacterized protein</fullName>
    </submittedName>
</protein>
<sequence>MRGGLPSTIFVPLLPVSMDCSVSERLDVGDELSTRHEATGTLALGSERRAGAAARCWWESCRWNTVDPVIAAWIYSPRARTIIIASPLLFGSDSGQDGGEFAAT</sequence>
<evidence type="ECO:0000313" key="2">
    <source>
        <dbReference type="Proteomes" id="UP000800093"/>
    </source>
</evidence>
<proteinExistence type="predicted"/>
<keyword evidence="2" id="KW-1185">Reference proteome</keyword>
<dbReference type="Proteomes" id="UP000800093">
    <property type="component" value="Unassembled WGS sequence"/>
</dbReference>
<organism evidence="1 2">
    <name type="scientific">Lojkania enalia</name>
    <dbReference type="NCBI Taxonomy" id="147567"/>
    <lineage>
        <taxon>Eukaryota</taxon>
        <taxon>Fungi</taxon>
        <taxon>Dikarya</taxon>
        <taxon>Ascomycota</taxon>
        <taxon>Pezizomycotina</taxon>
        <taxon>Dothideomycetes</taxon>
        <taxon>Pleosporomycetidae</taxon>
        <taxon>Pleosporales</taxon>
        <taxon>Pleosporales incertae sedis</taxon>
        <taxon>Lojkania</taxon>
    </lineage>
</organism>
<comment type="caution">
    <text evidence="1">The sequence shown here is derived from an EMBL/GenBank/DDBJ whole genome shotgun (WGS) entry which is preliminary data.</text>
</comment>
<reference evidence="2" key="1">
    <citation type="journal article" date="2020" name="Stud. Mycol.">
        <title>101 Dothideomycetes genomes: A test case for predicting lifestyles and emergence of pathogens.</title>
        <authorList>
            <person name="Haridas S."/>
            <person name="Albert R."/>
            <person name="Binder M."/>
            <person name="Bloem J."/>
            <person name="LaButti K."/>
            <person name="Salamov A."/>
            <person name="Andreopoulos B."/>
            <person name="Baker S."/>
            <person name="Barry K."/>
            <person name="Bills G."/>
            <person name="Bluhm B."/>
            <person name="Cannon C."/>
            <person name="Castanera R."/>
            <person name="Culley D."/>
            <person name="Daum C."/>
            <person name="Ezra D."/>
            <person name="Gonzalez J."/>
            <person name="Henrissat B."/>
            <person name="Kuo A."/>
            <person name="Liang C."/>
            <person name="Lipzen A."/>
            <person name="Lutzoni F."/>
            <person name="Magnuson J."/>
            <person name="Mondo S."/>
            <person name="Nolan M."/>
            <person name="Ohm R."/>
            <person name="Pangilinan J."/>
            <person name="Park H.-J."/>
            <person name="Ramirez L."/>
            <person name="Alfaro M."/>
            <person name="Sun H."/>
            <person name="Tritt A."/>
            <person name="Yoshinaga Y."/>
            <person name="Zwiers L.-H."/>
            <person name="Turgeon B."/>
            <person name="Goodwin S."/>
            <person name="Spatafora J."/>
            <person name="Crous P."/>
            <person name="Grigoriev I."/>
        </authorList>
    </citation>
    <scope>NUCLEOTIDE SEQUENCE [LARGE SCALE GENOMIC DNA]</scope>
    <source>
        <strain evidence="2">CBS 304.66</strain>
    </source>
</reference>
<evidence type="ECO:0000313" key="1">
    <source>
        <dbReference type="EMBL" id="KAF2261598.1"/>
    </source>
</evidence>